<evidence type="ECO:0000313" key="1">
    <source>
        <dbReference type="EMBL" id="MDF0480239.1"/>
    </source>
</evidence>
<sequence>MTTDTITNLTNYLVQTYHSKNPFELSDELGIFIFSEDLGNLTGYFNQAFDMQMIHLNKNLPHSDSEFICAVSLYYCLTHTTRTIILAPTLPIPTPYTQTNPSILFAQLLLNSTTPLL</sequence>
<dbReference type="Proteomes" id="UP001147148">
    <property type="component" value="Unassembled WGS sequence"/>
</dbReference>
<comment type="caution">
    <text evidence="1">The sequence shown here is derived from an EMBL/GenBank/DDBJ whole genome shotgun (WGS) entry which is preliminary data.</text>
</comment>
<dbReference type="RefSeq" id="WP_275471825.1">
    <property type="nucleotide sequence ID" value="NZ_JAPDSH010000006.1"/>
</dbReference>
<dbReference type="EMBL" id="JAPDSH010000006">
    <property type="protein sequence ID" value="MDF0480239.1"/>
    <property type="molecule type" value="Genomic_DNA"/>
</dbReference>
<reference evidence="1" key="1">
    <citation type="submission" date="2022-10" db="EMBL/GenBank/DDBJ databases">
        <title>Vagococcus sp. isolated from poultry meat.</title>
        <authorList>
            <person name="Johansson P."/>
            <person name="Bjorkroth J."/>
        </authorList>
    </citation>
    <scope>NUCLEOTIDE SEQUENCE</scope>
    <source>
        <strain evidence="1">PNs007</strain>
    </source>
</reference>
<proteinExistence type="predicted"/>
<name>A0ABT5X2K9_9ENTE</name>
<protein>
    <submittedName>
        <fullName evidence="1">Uncharacterized protein</fullName>
    </submittedName>
</protein>
<gene>
    <name evidence="1" type="ORF">OL233_08080</name>
</gene>
<organism evidence="1 2">
    <name type="scientific">Vagococcus proximus</name>
    <dbReference type="NCBI Taxonomy" id="2991417"/>
    <lineage>
        <taxon>Bacteria</taxon>
        <taxon>Bacillati</taxon>
        <taxon>Bacillota</taxon>
        <taxon>Bacilli</taxon>
        <taxon>Lactobacillales</taxon>
        <taxon>Enterococcaceae</taxon>
        <taxon>Vagococcus</taxon>
    </lineage>
</organism>
<keyword evidence="2" id="KW-1185">Reference proteome</keyword>
<accession>A0ABT5X2K9</accession>
<evidence type="ECO:0000313" key="2">
    <source>
        <dbReference type="Proteomes" id="UP001147148"/>
    </source>
</evidence>